<evidence type="ECO:0000313" key="15">
    <source>
        <dbReference type="Proteomes" id="UP000258927"/>
    </source>
</evidence>
<dbReference type="SUPFAM" id="SSF56349">
    <property type="entry name" value="DNA breaking-rejoining enzymes"/>
    <property type="match status" value="1"/>
</dbReference>
<dbReference type="STRING" id="1122213.GCA_000423365_03302"/>
<feature type="active site" evidence="11">
    <location>
        <position position="275"/>
    </location>
</feature>
<name>A0A2R4MB05_9HYPH</name>
<keyword evidence="5 11" id="KW-0132">Cell division</keyword>
<comment type="subunit">
    <text evidence="11">Forms a cyclic heterotetrameric complex composed of two molecules of XerC and two molecules of XerD.</text>
</comment>
<evidence type="ECO:0000256" key="4">
    <source>
        <dbReference type="ARBA" id="ARBA00022490"/>
    </source>
</evidence>
<keyword evidence="10 11" id="KW-0131">Cell cycle</keyword>
<evidence type="ECO:0000259" key="13">
    <source>
        <dbReference type="PROSITE" id="PS51900"/>
    </source>
</evidence>
<feature type="domain" description="Tyr recombinase" evidence="12">
    <location>
        <begin position="109"/>
        <end position="297"/>
    </location>
</feature>
<dbReference type="InterPro" id="IPR013762">
    <property type="entry name" value="Integrase-like_cat_sf"/>
</dbReference>
<evidence type="ECO:0000256" key="5">
    <source>
        <dbReference type="ARBA" id="ARBA00022618"/>
    </source>
</evidence>
<evidence type="ECO:0000313" key="14">
    <source>
        <dbReference type="EMBL" id="AVX03134.1"/>
    </source>
</evidence>
<comment type="function">
    <text evidence="11">Site-specific tyrosine recombinase, which acts by catalyzing the cutting and rejoining of the recombining DNA molecules. The XerC-XerD complex is essential to convert dimers of the bacterial chromosome into monomers to permit their segregation at cell division. It also contributes to the segregational stability of plasmids.</text>
</comment>
<dbReference type="PANTHER" id="PTHR30349:SF90">
    <property type="entry name" value="TYROSINE RECOMBINASE XERD"/>
    <property type="match status" value="1"/>
</dbReference>
<dbReference type="Gene3D" id="1.10.150.130">
    <property type="match status" value="1"/>
</dbReference>
<dbReference type="Pfam" id="PF00589">
    <property type="entry name" value="Phage_integrase"/>
    <property type="match status" value="1"/>
</dbReference>
<dbReference type="InterPro" id="IPR010998">
    <property type="entry name" value="Integrase_recombinase_N"/>
</dbReference>
<dbReference type="RefSeq" id="WP_117394884.1">
    <property type="nucleotide sequence ID" value="NZ_CP021330.1"/>
</dbReference>
<dbReference type="GO" id="GO:0051301">
    <property type="term" value="P:cell division"/>
    <property type="evidence" value="ECO:0007669"/>
    <property type="project" value="UniProtKB-KW"/>
</dbReference>
<dbReference type="EMBL" id="CP021330">
    <property type="protein sequence ID" value="AVX03134.1"/>
    <property type="molecule type" value="Genomic_DNA"/>
</dbReference>
<dbReference type="GO" id="GO:0006313">
    <property type="term" value="P:DNA transposition"/>
    <property type="evidence" value="ECO:0007669"/>
    <property type="project" value="UniProtKB-UniRule"/>
</dbReference>
<dbReference type="Proteomes" id="UP000258927">
    <property type="component" value="Chromosome"/>
</dbReference>
<evidence type="ECO:0000256" key="3">
    <source>
        <dbReference type="ARBA" id="ARBA00015810"/>
    </source>
</evidence>
<dbReference type="PROSITE" id="PS51898">
    <property type="entry name" value="TYR_RECOMBINASE"/>
    <property type="match status" value="1"/>
</dbReference>
<dbReference type="PANTHER" id="PTHR30349">
    <property type="entry name" value="PHAGE INTEGRASE-RELATED"/>
    <property type="match status" value="1"/>
</dbReference>
<feature type="active site" description="O-(3'-phospho-DNA)-tyrosine intermediate" evidence="11">
    <location>
        <position position="284"/>
    </location>
</feature>
<protein>
    <recommendedName>
        <fullName evidence="3 11">Tyrosine recombinase XerD</fullName>
    </recommendedName>
</protein>
<feature type="active site" evidence="11">
    <location>
        <position position="249"/>
    </location>
</feature>
<dbReference type="HAMAP" id="MF_01807">
    <property type="entry name" value="Recomb_XerD"/>
    <property type="match status" value="1"/>
</dbReference>
<keyword evidence="4 11" id="KW-0963">Cytoplasm</keyword>
<organism evidence="14 15">
    <name type="scientific">Maritalea myrionectae</name>
    <dbReference type="NCBI Taxonomy" id="454601"/>
    <lineage>
        <taxon>Bacteria</taxon>
        <taxon>Pseudomonadati</taxon>
        <taxon>Pseudomonadota</taxon>
        <taxon>Alphaproteobacteria</taxon>
        <taxon>Hyphomicrobiales</taxon>
        <taxon>Devosiaceae</taxon>
        <taxon>Maritalea</taxon>
    </lineage>
</organism>
<dbReference type="AlphaFoldDB" id="A0A2R4MB05"/>
<dbReference type="Gene3D" id="1.10.443.10">
    <property type="entry name" value="Intergrase catalytic core"/>
    <property type="match status" value="1"/>
</dbReference>
<dbReference type="NCBIfam" id="NF001399">
    <property type="entry name" value="PRK00283.1"/>
    <property type="match status" value="1"/>
</dbReference>
<dbReference type="GO" id="GO:0007059">
    <property type="term" value="P:chromosome segregation"/>
    <property type="evidence" value="ECO:0007669"/>
    <property type="project" value="UniProtKB-UniRule"/>
</dbReference>
<evidence type="ECO:0000256" key="7">
    <source>
        <dbReference type="ARBA" id="ARBA00022908"/>
    </source>
</evidence>
<dbReference type="InterPro" id="IPR011010">
    <property type="entry name" value="DNA_brk_join_enz"/>
</dbReference>
<comment type="subcellular location">
    <subcellularLocation>
        <location evidence="1 11">Cytoplasm</location>
    </subcellularLocation>
</comment>
<evidence type="ECO:0000256" key="10">
    <source>
        <dbReference type="ARBA" id="ARBA00023306"/>
    </source>
</evidence>
<feature type="active site" evidence="11">
    <location>
        <position position="159"/>
    </location>
</feature>
<evidence type="ECO:0000256" key="1">
    <source>
        <dbReference type="ARBA" id="ARBA00004496"/>
    </source>
</evidence>
<sequence>MSDPHERHLDLFLDMMSAERGAAQNTLDAYQRDLQQYVAHLSEKRTSLLAVDRNGVQAYLMQLERQGFAATTQARHLSAIKQFHRFLVAENLRKDDPTAIVPAPKAGQRLPKTLSIDEVDRLFDAAEAAMAQPDLSPKAQLKAERNYVLLELLYGTGMRVSELVALLRSAIVKEAAMLVVRGKGDKERMVPLNDRAKDALLNYLKKLPPGRFAFPANTKEGHLARQVFARELKQIAIDAGIDPTKISPHILRHAFASHLLERGADLRVVQVLLGHADISTTQIYTHILDERLTQLVEKHHPLAQ</sequence>
<dbReference type="PROSITE" id="PS51900">
    <property type="entry name" value="CB"/>
    <property type="match status" value="1"/>
</dbReference>
<evidence type="ECO:0000256" key="8">
    <source>
        <dbReference type="ARBA" id="ARBA00023125"/>
    </source>
</evidence>
<keyword evidence="15" id="KW-1185">Reference proteome</keyword>
<gene>
    <name evidence="11" type="primary">xerD</name>
    <name evidence="14" type="ORF">MXMO3_00590</name>
</gene>
<feature type="domain" description="Core-binding (CB)" evidence="13">
    <location>
        <begin position="3"/>
        <end position="88"/>
    </location>
</feature>
<evidence type="ECO:0000256" key="9">
    <source>
        <dbReference type="ARBA" id="ARBA00023172"/>
    </source>
</evidence>
<evidence type="ECO:0000256" key="6">
    <source>
        <dbReference type="ARBA" id="ARBA00022829"/>
    </source>
</evidence>
<dbReference type="InterPro" id="IPR002104">
    <property type="entry name" value="Integrase_catalytic"/>
</dbReference>
<keyword evidence="8 11" id="KW-0238">DNA-binding</keyword>
<proteinExistence type="inferred from homology"/>
<dbReference type="KEGG" id="mmyr:MXMO3_00590"/>
<keyword evidence="6 11" id="KW-0159">Chromosome partition</keyword>
<dbReference type="InterPro" id="IPR023009">
    <property type="entry name" value="Tyrosine_recombinase_XerC/XerD"/>
</dbReference>
<evidence type="ECO:0000259" key="12">
    <source>
        <dbReference type="PROSITE" id="PS51898"/>
    </source>
</evidence>
<feature type="active site" evidence="11">
    <location>
        <position position="252"/>
    </location>
</feature>
<dbReference type="InterPro" id="IPR011932">
    <property type="entry name" value="Recomb_XerD"/>
</dbReference>
<feature type="active site" evidence="11">
    <location>
        <position position="183"/>
    </location>
</feature>
<dbReference type="GO" id="GO:0009037">
    <property type="term" value="F:tyrosine-based site-specific recombinase activity"/>
    <property type="evidence" value="ECO:0007669"/>
    <property type="project" value="UniProtKB-UniRule"/>
</dbReference>
<comment type="similarity">
    <text evidence="2 11">Belongs to the 'phage' integrase family. XerD subfamily.</text>
</comment>
<dbReference type="HAMAP" id="MF_01808">
    <property type="entry name" value="Recomb_XerC_XerD"/>
    <property type="match status" value="1"/>
</dbReference>
<evidence type="ECO:0000256" key="2">
    <source>
        <dbReference type="ARBA" id="ARBA00010450"/>
    </source>
</evidence>
<dbReference type="InterPro" id="IPR044068">
    <property type="entry name" value="CB"/>
</dbReference>
<dbReference type="GO" id="GO:0003677">
    <property type="term" value="F:DNA binding"/>
    <property type="evidence" value="ECO:0007669"/>
    <property type="project" value="UniProtKB-UniRule"/>
</dbReference>
<keyword evidence="7 11" id="KW-0229">DNA integration</keyword>
<reference evidence="14 15" key="1">
    <citation type="submission" date="2017-05" db="EMBL/GenBank/DDBJ databases">
        <title>Genome Analysis of Maritalea myrionectae HL2708#5.</title>
        <authorList>
            <consortium name="Cotde Inc.-PKNU"/>
            <person name="Jang D."/>
            <person name="Oh H.-M."/>
        </authorList>
    </citation>
    <scope>NUCLEOTIDE SEQUENCE [LARGE SCALE GENOMIC DNA]</scope>
    <source>
        <strain evidence="14 15">HL2708#5</strain>
    </source>
</reference>
<keyword evidence="9 11" id="KW-0233">DNA recombination</keyword>
<accession>A0A2R4MB05</accession>
<dbReference type="InterPro" id="IPR004107">
    <property type="entry name" value="Integrase_SAM-like_N"/>
</dbReference>
<dbReference type="Pfam" id="PF02899">
    <property type="entry name" value="Phage_int_SAM_1"/>
    <property type="match status" value="1"/>
</dbReference>
<dbReference type="GO" id="GO:0005737">
    <property type="term" value="C:cytoplasm"/>
    <property type="evidence" value="ECO:0007669"/>
    <property type="project" value="UniProtKB-SubCell"/>
</dbReference>
<dbReference type="InterPro" id="IPR050090">
    <property type="entry name" value="Tyrosine_recombinase_XerCD"/>
</dbReference>
<evidence type="ECO:0000256" key="11">
    <source>
        <dbReference type="HAMAP-Rule" id="MF_01807"/>
    </source>
</evidence>